<feature type="compositionally biased region" description="Polar residues" evidence="1">
    <location>
        <begin position="151"/>
        <end position="175"/>
    </location>
</feature>
<dbReference type="Proteomes" id="UP000007305">
    <property type="component" value="Chromosome 1"/>
</dbReference>
<dbReference type="Gramene" id="Zm00001eb047470_T001">
    <property type="protein sequence ID" value="Zm00001eb047470_P001"/>
    <property type="gene ID" value="Zm00001eb047470"/>
</dbReference>
<dbReference type="GeneID" id="100272733"/>
<dbReference type="RefSeq" id="NP_001140658.1">
    <property type="nucleotide sequence ID" value="NM_001147186.1"/>
</dbReference>
<dbReference type="EnsemblPlants" id="Zm00001eb047470_T001">
    <property type="protein sequence ID" value="Zm00001eb047470_P001"/>
    <property type="gene ID" value="Zm00001eb047470"/>
</dbReference>
<evidence type="ECO:0000313" key="3">
    <source>
        <dbReference type="EnsemblPlants" id="Zm00001eb047470_P001"/>
    </source>
</evidence>
<evidence type="ECO:0000256" key="1">
    <source>
        <dbReference type="SAM" id="MobiDB-lite"/>
    </source>
</evidence>
<dbReference type="KEGG" id="zma:100272733"/>
<reference evidence="3" key="4">
    <citation type="submission" date="2021-05" db="UniProtKB">
        <authorList>
            <consortium name="EnsemblPlants"/>
        </authorList>
    </citation>
    <scope>IDENTIFICATION</scope>
    <source>
        <strain evidence="3">cv. B73</strain>
    </source>
</reference>
<accession>B4FQA7</accession>
<organism evidence="2">
    <name type="scientific">Zea mays</name>
    <name type="common">Maize</name>
    <dbReference type="NCBI Taxonomy" id="4577"/>
    <lineage>
        <taxon>Eukaryota</taxon>
        <taxon>Viridiplantae</taxon>
        <taxon>Streptophyta</taxon>
        <taxon>Embryophyta</taxon>
        <taxon>Tracheophyta</taxon>
        <taxon>Spermatophyta</taxon>
        <taxon>Magnoliopsida</taxon>
        <taxon>Liliopsida</taxon>
        <taxon>Poales</taxon>
        <taxon>Poaceae</taxon>
        <taxon>PACMAD clade</taxon>
        <taxon>Panicoideae</taxon>
        <taxon>Andropogonodae</taxon>
        <taxon>Andropogoneae</taxon>
        <taxon>Tripsacinae</taxon>
        <taxon>Zea</taxon>
    </lineage>
</organism>
<keyword evidence="4" id="KW-1185">Reference proteome</keyword>
<dbReference type="AlphaFoldDB" id="B4FQA7"/>
<evidence type="ECO:0000313" key="4">
    <source>
        <dbReference type="Proteomes" id="UP000007305"/>
    </source>
</evidence>
<dbReference type="EMBL" id="BT039295">
    <property type="protein sequence ID" value="ACF84300.1"/>
    <property type="molecule type" value="mRNA"/>
</dbReference>
<evidence type="ECO:0000313" key="2">
    <source>
        <dbReference type="EMBL" id="ACF84300.1"/>
    </source>
</evidence>
<sequence length="175" mass="19105">MALPTRSVVPLSTIRASIPFLRAAPFHPWLASRNPPTYGAASQSGIHPQNHYPLCGDGRESKRVLPPSILDVARIAWPSFRAPNPSMQGTRASPFHPRRCANCRLRIAWSSFRPSSLPASDGRAPRSASPPSMRCLPFLHGDAKEKEPVTKSASVRSMNIHQRSVMSAPVQTSPP</sequence>
<dbReference type="ExpressionAtlas" id="B4FQA7">
    <property type="expression patterns" value="baseline and differential"/>
</dbReference>
<name>B4FQA7_MAIZE</name>
<proteinExistence type="evidence at transcript level"/>
<reference evidence="2" key="1">
    <citation type="journal article" date="2009" name="PLoS Genet.">
        <title>Sequencing, mapping, and analysis of 27,455 maize full-length cDNAs.</title>
        <authorList>
            <person name="Soderlund C."/>
            <person name="Descour A."/>
            <person name="Kudrna D."/>
            <person name="Bomhoff M."/>
            <person name="Boyd L."/>
            <person name="Currie J."/>
            <person name="Angelova A."/>
            <person name="Collura K."/>
            <person name="Wissotski M."/>
            <person name="Ashley E."/>
            <person name="Morrow D."/>
            <person name="Fernandes J."/>
            <person name="Walbot V."/>
            <person name="Yu Y."/>
        </authorList>
    </citation>
    <scope>NUCLEOTIDE SEQUENCE</scope>
    <source>
        <strain evidence="2">B73</strain>
    </source>
</reference>
<reference evidence="4" key="2">
    <citation type="submission" date="2015-12" db="EMBL/GenBank/DDBJ databases">
        <title>Update maize B73 reference genome by single molecule sequencing technologies.</title>
        <authorList>
            <consortium name="Maize Genome Sequencing Project"/>
            <person name="Ware D."/>
        </authorList>
    </citation>
    <scope>NUCLEOTIDE SEQUENCE [LARGE SCALE GENOMIC DNA]</scope>
    <source>
        <strain evidence="4">cv. B73</strain>
    </source>
</reference>
<reference evidence="3" key="3">
    <citation type="submission" date="2019-07" db="EMBL/GenBank/DDBJ databases">
        <authorList>
            <person name="Seetharam A."/>
            <person name="Woodhouse M."/>
            <person name="Cannon E."/>
        </authorList>
    </citation>
    <scope>NUCLEOTIDE SEQUENCE [LARGE SCALE GENOMIC DNA]</scope>
    <source>
        <strain evidence="3">cv. B73</strain>
    </source>
</reference>
<protein>
    <submittedName>
        <fullName evidence="2 3">Uncharacterized protein</fullName>
    </submittedName>
</protein>
<gene>
    <name evidence="3" type="primary">LOC100272733</name>
</gene>
<feature type="region of interest" description="Disordered" evidence="1">
    <location>
        <begin position="115"/>
        <end position="175"/>
    </location>
</feature>